<proteinExistence type="predicted"/>
<dbReference type="InterPro" id="IPR001845">
    <property type="entry name" value="HTH_ArsR_DNA-bd_dom"/>
</dbReference>
<dbReference type="InterPro" id="IPR011991">
    <property type="entry name" value="ArsR-like_HTH"/>
</dbReference>
<comment type="caution">
    <text evidence="5">The sequence shown here is derived from an EMBL/GenBank/DDBJ whole genome shotgun (WGS) entry which is preliminary data.</text>
</comment>
<dbReference type="AlphaFoldDB" id="A0A4U3LUQ9"/>
<dbReference type="Proteomes" id="UP000305836">
    <property type="component" value="Unassembled WGS sequence"/>
</dbReference>
<dbReference type="PANTHER" id="PTHR33154">
    <property type="entry name" value="TRANSCRIPTIONAL REGULATOR, ARSR FAMILY"/>
    <property type="match status" value="1"/>
</dbReference>
<keyword evidence="2" id="KW-0238">DNA-binding</keyword>
<dbReference type="InterPro" id="IPR036390">
    <property type="entry name" value="WH_DNA-bd_sf"/>
</dbReference>
<evidence type="ECO:0000259" key="4">
    <source>
        <dbReference type="SMART" id="SM00418"/>
    </source>
</evidence>
<dbReference type="EMBL" id="SZPZ01000002">
    <property type="protein sequence ID" value="TKK79580.1"/>
    <property type="molecule type" value="Genomic_DNA"/>
</dbReference>
<sequence length="173" mass="18499">MAEIVDHLEVSSAAQFKALGHPLRHRLLFALGQEAATISQLSAALGTAKGNVAHHLGVLRDAGMVHVAETRQVRGGTEQYYRRSVRRFGFTGEGARANNTVALQAIAADLETADPDPMFTVRNLRLTAAQAEELAETLSGLVDGLTNAGPEEARYGVVVSVYRPRQAQPPTDG</sequence>
<dbReference type="InterPro" id="IPR051081">
    <property type="entry name" value="HTH_MetalResp_TranReg"/>
</dbReference>
<protein>
    <submittedName>
        <fullName evidence="5">Winged helix-turn-helix transcriptional regulator</fullName>
    </submittedName>
</protein>
<organism evidence="5 6">
    <name type="scientific">Kribbella jiaozuonensis</name>
    <dbReference type="NCBI Taxonomy" id="2575441"/>
    <lineage>
        <taxon>Bacteria</taxon>
        <taxon>Bacillati</taxon>
        <taxon>Actinomycetota</taxon>
        <taxon>Actinomycetes</taxon>
        <taxon>Propionibacteriales</taxon>
        <taxon>Kribbellaceae</taxon>
        <taxon>Kribbella</taxon>
    </lineage>
</organism>
<dbReference type="RefSeq" id="WP_137254537.1">
    <property type="nucleotide sequence ID" value="NZ_JBHSPQ010000001.1"/>
</dbReference>
<keyword evidence="6" id="KW-1185">Reference proteome</keyword>
<dbReference type="SUPFAM" id="SSF46785">
    <property type="entry name" value="Winged helix' DNA-binding domain"/>
    <property type="match status" value="1"/>
</dbReference>
<reference evidence="5 6" key="1">
    <citation type="submission" date="2019-04" db="EMBL/GenBank/DDBJ databases">
        <title>Kribbella sp. NEAU-THZ 27 nov., a novel actinomycete isolated from soil.</title>
        <authorList>
            <person name="Duan L."/>
        </authorList>
    </citation>
    <scope>NUCLEOTIDE SEQUENCE [LARGE SCALE GENOMIC DNA]</scope>
    <source>
        <strain evidence="6">NEAU-THZ27</strain>
    </source>
</reference>
<dbReference type="PANTHER" id="PTHR33154:SF18">
    <property type="entry name" value="ARSENICAL RESISTANCE OPERON REPRESSOR"/>
    <property type="match status" value="1"/>
</dbReference>
<evidence type="ECO:0000313" key="6">
    <source>
        <dbReference type="Proteomes" id="UP000305836"/>
    </source>
</evidence>
<name>A0A4U3LUQ9_9ACTN</name>
<dbReference type="Gene3D" id="1.10.10.10">
    <property type="entry name" value="Winged helix-like DNA-binding domain superfamily/Winged helix DNA-binding domain"/>
    <property type="match status" value="1"/>
</dbReference>
<evidence type="ECO:0000256" key="3">
    <source>
        <dbReference type="ARBA" id="ARBA00023163"/>
    </source>
</evidence>
<gene>
    <name evidence="5" type="ORF">FDA38_14375</name>
</gene>
<dbReference type="GO" id="GO:0003677">
    <property type="term" value="F:DNA binding"/>
    <property type="evidence" value="ECO:0007669"/>
    <property type="project" value="UniProtKB-KW"/>
</dbReference>
<dbReference type="GO" id="GO:0003700">
    <property type="term" value="F:DNA-binding transcription factor activity"/>
    <property type="evidence" value="ECO:0007669"/>
    <property type="project" value="InterPro"/>
</dbReference>
<evidence type="ECO:0000313" key="5">
    <source>
        <dbReference type="EMBL" id="TKK79580.1"/>
    </source>
</evidence>
<accession>A0A4U3LUQ9</accession>
<evidence type="ECO:0000256" key="1">
    <source>
        <dbReference type="ARBA" id="ARBA00023015"/>
    </source>
</evidence>
<dbReference type="OrthoDB" id="7945987at2"/>
<dbReference type="SMART" id="SM00418">
    <property type="entry name" value="HTH_ARSR"/>
    <property type="match status" value="1"/>
</dbReference>
<dbReference type="PRINTS" id="PR00778">
    <property type="entry name" value="HTHARSR"/>
</dbReference>
<dbReference type="CDD" id="cd00090">
    <property type="entry name" value="HTH_ARSR"/>
    <property type="match status" value="1"/>
</dbReference>
<evidence type="ECO:0000256" key="2">
    <source>
        <dbReference type="ARBA" id="ARBA00023125"/>
    </source>
</evidence>
<feature type="domain" description="HTH arsR-type" evidence="4">
    <location>
        <begin position="14"/>
        <end position="93"/>
    </location>
</feature>
<keyword evidence="3" id="KW-0804">Transcription</keyword>
<keyword evidence="1" id="KW-0805">Transcription regulation</keyword>
<dbReference type="InterPro" id="IPR036388">
    <property type="entry name" value="WH-like_DNA-bd_sf"/>
</dbReference>
<dbReference type="Pfam" id="PF12840">
    <property type="entry name" value="HTH_20"/>
    <property type="match status" value="1"/>
</dbReference>